<keyword evidence="1" id="KW-1133">Transmembrane helix</keyword>
<feature type="transmembrane region" description="Helical" evidence="1">
    <location>
        <begin position="12"/>
        <end position="34"/>
    </location>
</feature>
<gene>
    <name evidence="2" type="ORF">SpAn4DRAFT_5142</name>
</gene>
<feature type="transmembrane region" description="Helical" evidence="1">
    <location>
        <begin position="224"/>
        <end position="246"/>
    </location>
</feature>
<dbReference type="Proteomes" id="UP000049855">
    <property type="component" value="Unassembled WGS sequence"/>
</dbReference>
<protein>
    <recommendedName>
        <fullName evidence="4">AAT family amino acid transporter</fullName>
    </recommendedName>
</protein>
<feature type="transmembrane region" description="Helical" evidence="1">
    <location>
        <begin position="150"/>
        <end position="172"/>
    </location>
</feature>
<feature type="transmembrane region" description="Helical" evidence="1">
    <location>
        <begin position="266"/>
        <end position="286"/>
    </location>
</feature>
<name>A0A0U1L1F1_9FIRM</name>
<keyword evidence="3" id="KW-1185">Reference proteome</keyword>
<dbReference type="AlphaFoldDB" id="A0A0U1L1F1"/>
<evidence type="ECO:0000313" key="3">
    <source>
        <dbReference type="Proteomes" id="UP000049855"/>
    </source>
</evidence>
<dbReference type="EMBL" id="CTRP01000013">
    <property type="protein sequence ID" value="CQR73481.1"/>
    <property type="molecule type" value="Genomic_DNA"/>
</dbReference>
<dbReference type="RefSeq" id="WP_021171446.1">
    <property type="nucleotide sequence ID" value="NZ_CTRP01000013.1"/>
</dbReference>
<feature type="transmembrane region" description="Helical" evidence="1">
    <location>
        <begin position="79"/>
        <end position="100"/>
    </location>
</feature>
<evidence type="ECO:0008006" key="4">
    <source>
        <dbReference type="Google" id="ProtNLM"/>
    </source>
</evidence>
<reference evidence="3" key="1">
    <citation type="submission" date="2015-03" db="EMBL/GenBank/DDBJ databases">
        <authorList>
            <person name="Nijsse Bart"/>
        </authorList>
    </citation>
    <scope>NUCLEOTIDE SEQUENCE [LARGE SCALE GENOMIC DNA]</scope>
</reference>
<evidence type="ECO:0000313" key="2">
    <source>
        <dbReference type="EMBL" id="CQR73481.1"/>
    </source>
</evidence>
<accession>A0A0U1L1F1</accession>
<feature type="transmembrane region" description="Helical" evidence="1">
    <location>
        <begin position="112"/>
        <end position="129"/>
    </location>
</feature>
<evidence type="ECO:0000256" key="1">
    <source>
        <dbReference type="SAM" id="Phobius"/>
    </source>
</evidence>
<feature type="transmembrane region" description="Helical" evidence="1">
    <location>
        <begin position="46"/>
        <end position="67"/>
    </location>
</feature>
<feature type="transmembrane region" description="Helical" evidence="1">
    <location>
        <begin position="298"/>
        <end position="317"/>
    </location>
</feature>
<proteinExistence type="predicted"/>
<sequence>MEEKKSSFALGTFTYGISNTIIILVLSLAIWFLWGLDIETLFPGMFGAYLFWAVLCIVFLGFCGESWPFTKLPQPQAGILALLVTLILDVIIVNALSGYGSVIPTFSTAPGGTGWTAIAMIVLFGFYGYGVQSNNMDHWPWKDIGLKQPYVGIIEIFVGTFITGVLYFLLMYPTLATYANKIQPLLPLPTVVGWFYSVVVFWLTSALLWENWPWSMFRSRAAKAIASLFGNFLGGTAVFYFFMYLLQNFLIPADAQKALGDGITLWPAQLGVCIAGVELAMLLCFQSWPTAGSLSTRLIIRTIIGFAVGVLVFYIYTRWFGFVLQEAPVTKDFGGNPLMFMDLFNCVLLIYTVYFASWPLKSQK</sequence>
<feature type="transmembrane region" description="Helical" evidence="1">
    <location>
        <begin position="337"/>
        <end position="356"/>
    </location>
</feature>
<keyword evidence="1" id="KW-0812">Transmembrane</keyword>
<keyword evidence="1" id="KW-0472">Membrane</keyword>
<organism evidence="2 3">
    <name type="scientific">Sporomusa ovata</name>
    <dbReference type="NCBI Taxonomy" id="2378"/>
    <lineage>
        <taxon>Bacteria</taxon>
        <taxon>Bacillati</taxon>
        <taxon>Bacillota</taxon>
        <taxon>Negativicutes</taxon>
        <taxon>Selenomonadales</taxon>
        <taxon>Sporomusaceae</taxon>
        <taxon>Sporomusa</taxon>
    </lineage>
</organism>
<feature type="transmembrane region" description="Helical" evidence="1">
    <location>
        <begin position="192"/>
        <end position="212"/>
    </location>
</feature>